<dbReference type="PROSITE" id="PS50089">
    <property type="entry name" value="ZF_RING_2"/>
    <property type="match status" value="1"/>
</dbReference>
<evidence type="ECO:0000313" key="6">
    <source>
        <dbReference type="EMBL" id="CAF1467260.1"/>
    </source>
</evidence>
<dbReference type="Gene3D" id="3.30.40.10">
    <property type="entry name" value="Zinc/RING finger domain, C3HC4 (zinc finger)"/>
    <property type="match status" value="1"/>
</dbReference>
<gene>
    <name evidence="5" type="ORF">EDS130_LOCUS10458</name>
    <name evidence="6" type="ORF">XAT740_LOCUS37768</name>
</gene>
<evidence type="ECO:0000313" key="8">
    <source>
        <dbReference type="Proteomes" id="UP000663852"/>
    </source>
</evidence>
<evidence type="ECO:0000259" key="4">
    <source>
        <dbReference type="PROSITE" id="PS50089"/>
    </source>
</evidence>
<dbReference type="Proteomes" id="UP000663852">
    <property type="component" value="Unassembled WGS sequence"/>
</dbReference>
<dbReference type="Proteomes" id="UP000663828">
    <property type="component" value="Unassembled WGS sequence"/>
</dbReference>
<dbReference type="SUPFAM" id="SSF57850">
    <property type="entry name" value="RING/U-box"/>
    <property type="match status" value="1"/>
</dbReference>
<name>A0A814AMM8_ADIRI</name>
<dbReference type="OrthoDB" id="9049620at2759"/>
<comment type="caution">
    <text evidence="5">The sequence shown here is derived from an EMBL/GenBank/DDBJ whole genome shotgun (WGS) entry which is preliminary data.</text>
</comment>
<keyword evidence="7" id="KW-1185">Reference proteome</keyword>
<organism evidence="5 8">
    <name type="scientific">Adineta ricciae</name>
    <name type="common">Rotifer</name>
    <dbReference type="NCBI Taxonomy" id="249248"/>
    <lineage>
        <taxon>Eukaryota</taxon>
        <taxon>Metazoa</taxon>
        <taxon>Spiralia</taxon>
        <taxon>Gnathifera</taxon>
        <taxon>Rotifera</taxon>
        <taxon>Eurotatoria</taxon>
        <taxon>Bdelloidea</taxon>
        <taxon>Adinetida</taxon>
        <taxon>Adinetidae</taxon>
        <taxon>Adineta</taxon>
    </lineage>
</organism>
<feature type="domain" description="RING-type" evidence="4">
    <location>
        <begin position="28"/>
        <end position="67"/>
    </location>
</feature>
<evidence type="ECO:0000313" key="5">
    <source>
        <dbReference type="EMBL" id="CAF0914755.1"/>
    </source>
</evidence>
<keyword evidence="1 3" id="KW-0479">Metal-binding</keyword>
<accession>A0A814AMM8</accession>
<dbReference type="PANTHER" id="PTHR10131:SF94">
    <property type="entry name" value="TNF RECEPTOR-ASSOCIATED FACTOR 4"/>
    <property type="match status" value="1"/>
</dbReference>
<dbReference type="EMBL" id="CAJNOJ010000036">
    <property type="protein sequence ID" value="CAF0914755.1"/>
    <property type="molecule type" value="Genomic_DNA"/>
</dbReference>
<keyword evidence="2" id="KW-0862">Zinc</keyword>
<reference evidence="5" key="1">
    <citation type="submission" date="2021-02" db="EMBL/GenBank/DDBJ databases">
        <authorList>
            <person name="Nowell W R."/>
        </authorList>
    </citation>
    <scope>NUCLEOTIDE SEQUENCE</scope>
</reference>
<dbReference type="InterPro" id="IPR001841">
    <property type="entry name" value="Znf_RING"/>
</dbReference>
<proteinExistence type="predicted"/>
<evidence type="ECO:0000256" key="3">
    <source>
        <dbReference type="PROSITE-ProRule" id="PRU00175"/>
    </source>
</evidence>
<dbReference type="PANTHER" id="PTHR10131">
    <property type="entry name" value="TNF RECEPTOR ASSOCIATED FACTOR"/>
    <property type="match status" value="1"/>
</dbReference>
<dbReference type="GO" id="GO:0008270">
    <property type="term" value="F:zinc ion binding"/>
    <property type="evidence" value="ECO:0007669"/>
    <property type="project" value="UniProtKB-KW"/>
</dbReference>
<evidence type="ECO:0000313" key="7">
    <source>
        <dbReference type="Proteomes" id="UP000663828"/>
    </source>
</evidence>
<evidence type="ECO:0000256" key="2">
    <source>
        <dbReference type="ARBA" id="ARBA00022833"/>
    </source>
</evidence>
<dbReference type="InterPro" id="IPR013083">
    <property type="entry name" value="Znf_RING/FYVE/PHD"/>
</dbReference>
<dbReference type="AlphaFoldDB" id="A0A814AMM8"/>
<dbReference type="SUPFAM" id="SSF49599">
    <property type="entry name" value="TRAF domain-like"/>
    <property type="match status" value="1"/>
</dbReference>
<sequence>MSTSFIRDRPYLAKERASDIAMPRLVICPLCHGFLWRPIACTTCETPFCKSCIKNWKAEKTEPIPCPENCLEFIERKCPAGYLYALSELKLTCLNKNNGCNETLPYNSLETHEESCSYRLKTCPGCRTEIIKMKFDEHCGQCPLFLLTCSECNTSYQRQYEGEHDVTVCLRIQLRQLQDNHTKHQQEANERITCLEDQIRSLWQLVESSKNVQVDTQ</sequence>
<evidence type="ECO:0000256" key="1">
    <source>
        <dbReference type="ARBA" id="ARBA00022771"/>
    </source>
</evidence>
<protein>
    <recommendedName>
        <fullName evidence="4">RING-type domain-containing protein</fullName>
    </recommendedName>
</protein>
<keyword evidence="1 3" id="KW-0863">Zinc-finger</keyword>
<dbReference type="EMBL" id="CAJNOR010004004">
    <property type="protein sequence ID" value="CAF1467260.1"/>
    <property type="molecule type" value="Genomic_DNA"/>
</dbReference>